<feature type="compositionally biased region" description="Basic and acidic residues" evidence="1">
    <location>
        <begin position="1"/>
        <end position="42"/>
    </location>
</feature>
<dbReference type="RefSeq" id="XP_071940033.1">
    <property type="nucleotide sequence ID" value="XM_072083932.1"/>
</dbReference>
<dbReference type="PANTHER" id="PTHR31973">
    <property type="entry name" value="POLYPROTEIN, PUTATIVE-RELATED"/>
    <property type="match status" value="1"/>
</dbReference>
<accession>A0ABM4X7M1</accession>
<evidence type="ECO:0000313" key="4">
    <source>
        <dbReference type="RefSeq" id="XP_071940033.1"/>
    </source>
</evidence>
<keyword evidence="3" id="KW-1185">Reference proteome</keyword>
<sequence length="358" mass="41923">MSMHAAEKKKDRAKDHSLKDLHLDQIPVHKESDSLASDELKSCESSSDEDSKKKKKAKNPSLVRFKPDVDMENPKFHVGQVLIINNCSNYGTEHTCGRTFYHKRATSDFLAKKYTEFLRLNKRITVEEFREKVHSELNVHITIAQVYKTFMKAKIIIHGSYKEQYQRLWDYCDELLKCNPGSTVYTETELDEDIGRERFQRLYVCFEALKRGYKSACRPVIGVNGCHLRDPHPGVLLTAVGIDPNDCLYPIAYAVVEAENKMYWKWFVEFLKCDLKIYGQRKWTLISDRQKGLGTAIHEVLSEIEHRHYVRHLHNNFKKLHSGLALKERFWTCAQSSYMTRFENQMESLKEYDGKAWK</sequence>
<dbReference type="PANTHER" id="PTHR31973:SF187">
    <property type="entry name" value="MUTATOR TRANSPOSASE MUDRA PROTEIN"/>
    <property type="match status" value="1"/>
</dbReference>
<feature type="region of interest" description="Disordered" evidence="1">
    <location>
        <begin position="1"/>
        <end position="60"/>
    </location>
</feature>
<dbReference type="GeneID" id="140038550"/>
<reference evidence="4" key="1">
    <citation type="submission" date="2025-08" db="UniProtKB">
        <authorList>
            <consortium name="RefSeq"/>
        </authorList>
    </citation>
    <scope>IDENTIFICATION</scope>
    <source>
        <tissue evidence="4">Leaves</tissue>
    </source>
</reference>
<gene>
    <name evidence="4" type="primary">LOC140038550</name>
</gene>
<evidence type="ECO:0000256" key="1">
    <source>
        <dbReference type="SAM" id="MobiDB-lite"/>
    </source>
</evidence>
<feature type="domain" description="MULE transposase" evidence="2">
    <location>
        <begin position="225"/>
        <end position="316"/>
    </location>
</feature>
<dbReference type="Pfam" id="PF10551">
    <property type="entry name" value="MULE"/>
    <property type="match status" value="1"/>
</dbReference>
<organism evidence="3 4">
    <name type="scientific">Coffea arabica</name>
    <name type="common">Arabian coffee</name>
    <dbReference type="NCBI Taxonomy" id="13443"/>
    <lineage>
        <taxon>Eukaryota</taxon>
        <taxon>Viridiplantae</taxon>
        <taxon>Streptophyta</taxon>
        <taxon>Embryophyta</taxon>
        <taxon>Tracheophyta</taxon>
        <taxon>Spermatophyta</taxon>
        <taxon>Magnoliopsida</taxon>
        <taxon>eudicotyledons</taxon>
        <taxon>Gunneridae</taxon>
        <taxon>Pentapetalae</taxon>
        <taxon>asterids</taxon>
        <taxon>lamiids</taxon>
        <taxon>Gentianales</taxon>
        <taxon>Rubiaceae</taxon>
        <taxon>Ixoroideae</taxon>
        <taxon>Gardenieae complex</taxon>
        <taxon>Bertiereae - Coffeeae clade</taxon>
        <taxon>Coffeeae</taxon>
        <taxon>Coffea</taxon>
    </lineage>
</organism>
<name>A0ABM4X7M1_COFAR</name>
<dbReference type="Proteomes" id="UP001652660">
    <property type="component" value="Chromosome 3e"/>
</dbReference>
<evidence type="ECO:0000259" key="2">
    <source>
        <dbReference type="Pfam" id="PF10551"/>
    </source>
</evidence>
<protein>
    <recommendedName>
        <fullName evidence="2">MULE transposase domain-containing protein</fullName>
    </recommendedName>
</protein>
<evidence type="ECO:0000313" key="3">
    <source>
        <dbReference type="Proteomes" id="UP001652660"/>
    </source>
</evidence>
<dbReference type="InterPro" id="IPR018289">
    <property type="entry name" value="MULE_transposase_dom"/>
</dbReference>
<proteinExistence type="predicted"/>